<dbReference type="EMBL" id="CAFBPP010000051">
    <property type="protein sequence ID" value="CAB5022059.1"/>
    <property type="molecule type" value="Genomic_DNA"/>
</dbReference>
<dbReference type="EMBL" id="CAFBMN010000069">
    <property type="protein sequence ID" value="CAB4908325.1"/>
    <property type="molecule type" value="Genomic_DNA"/>
</dbReference>
<gene>
    <name evidence="7" type="ORF">UFOPK2967_00849</name>
    <name evidence="8" type="ORF">UFOPK3587_00929</name>
    <name evidence="9" type="ORF">UFOPK3984_00866</name>
    <name evidence="10" type="ORF">UFOPK4114_00902</name>
</gene>
<dbReference type="InterPro" id="IPR000711">
    <property type="entry name" value="ATPase_OSCP/dsu"/>
</dbReference>
<evidence type="ECO:0000313" key="10">
    <source>
        <dbReference type="EMBL" id="CAB5022059.1"/>
    </source>
</evidence>
<dbReference type="GO" id="GO:0046933">
    <property type="term" value="F:proton-transporting ATP synthase activity, rotational mechanism"/>
    <property type="evidence" value="ECO:0007669"/>
    <property type="project" value="InterPro"/>
</dbReference>
<evidence type="ECO:0000256" key="4">
    <source>
        <dbReference type="ARBA" id="ARBA00023065"/>
    </source>
</evidence>
<dbReference type="AlphaFoldDB" id="A0A6J7GUH1"/>
<accession>A0A6J7GUH1</accession>
<reference evidence="8" key="1">
    <citation type="submission" date="2020-05" db="EMBL/GenBank/DDBJ databases">
        <authorList>
            <person name="Chiriac C."/>
            <person name="Salcher M."/>
            <person name="Ghai R."/>
            <person name="Kavagutti S V."/>
        </authorList>
    </citation>
    <scope>NUCLEOTIDE SEQUENCE</scope>
</reference>
<keyword evidence="6" id="KW-0066">ATP synthesis</keyword>
<dbReference type="EMBL" id="CAFBOP010000039">
    <property type="protein sequence ID" value="CAB4988288.1"/>
    <property type="molecule type" value="Genomic_DNA"/>
</dbReference>
<evidence type="ECO:0000313" key="8">
    <source>
        <dbReference type="EMBL" id="CAB4908325.1"/>
    </source>
</evidence>
<evidence type="ECO:0000256" key="6">
    <source>
        <dbReference type="ARBA" id="ARBA00023310"/>
    </source>
</evidence>
<comment type="subcellular location">
    <subcellularLocation>
        <location evidence="1">Membrane</location>
    </subcellularLocation>
</comment>
<organism evidence="8">
    <name type="scientific">freshwater metagenome</name>
    <dbReference type="NCBI Taxonomy" id="449393"/>
    <lineage>
        <taxon>unclassified sequences</taxon>
        <taxon>metagenomes</taxon>
        <taxon>ecological metagenomes</taxon>
    </lineage>
</organism>
<dbReference type="NCBIfam" id="TIGR01145">
    <property type="entry name" value="ATP_synt_delta"/>
    <property type="match status" value="1"/>
</dbReference>
<keyword evidence="4" id="KW-0406">Ion transport</keyword>
<dbReference type="PANTHER" id="PTHR11910">
    <property type="entry name" value="ATP SYNTHASE DELTA CHAIN"/>
    <property type="match status" value="1"/>
</dbReference>
<dbReference type="PRINTS" id="PR00125">
    <property type="entry name" value="ATPASEDELTA"/>
</dbReference>
<dbReference type="Pfam" id="PF00213">
    <property type="entry name" value="OSCP"/>
    <property type="match status" value="1"/>
</dbReference>
<keyword evidence="2" id="KW-0813">Transport</keyword>
<evidence type="ECO:0000256" key="2">
    <source>
        <dbReference type="ARBA" id="ARBA00022448"/>
    </source>
</evidence>
<proteinExistence type="inferred from homology"/>
<keyword evidence="3" id="KW-0375">Hydrogen ion transport</keyword>
<evidence type="ECO:0000256" key="1">
    <source>
        <dbReference type="ARBA" id="ARBA00004370"/>
    </source>
</evidence>
<dbReference type="GO" id="GO:0016020">
    <property type="term" value="C:membrane"/>
    <property type="evidence" value="ECO:0007669"/>
    <property type="project" value="UniProtKB-SubCell"/>
</dbReference>
<evidence type="ECO:0000256" key="5">
    <source>
        <dbReference type="ARBA" id="ARBA00023136"/>
    </source>
</evidence>
<keyword evidence="5" id="KW-0472">Membrane</keyword>
<evidence type="ECO:0000313" key="9">
    <source>
        <dbReference type="EMBL" id="CAB4988288.1"/>
    </source>
</evidence>
<name>A0A6J7GUH1_9ZZZZ</name>
<evidence type="ECO:0000313" key="7">
    <source>
        <dbReference type="EMBL" id="CAB4789724.1"/>
    </source>
</evidence>
<dbReference type="EMBL" id="CAFAAC010000059">
    <property type="protein sequence ID" value="CAB4789724.1"/>
    <property type="molecule type" value="Genomic_DNA"/>
</dbReference>
<protein>
    <submittedName>
        <fullName evidence="8">Unannotated protein</fullName>
    </submittedName>
</protein>
<dbReference type="HAMAP" id="MF_01416">
    <property type="entry name" value="ATP_synth_delta_bact"/>
    <property type="match status" value="1"/>
</dbReference>
<dbReference type="NCBIfam" id="NF009967">
    <property type="entry name" value="PRK13430.1"/>
    <property type="match status" value="1"/>
</dbReference>
<evidence type="ECO:0000256" key="3">
    <source>
        <dbReference type="ARBA" id="ARBA00022781"/>
    </source>
</evidence>
<sequence length="281" mass="30127">MTLSMKGTSRLSLVSTRSILEKQLSSLDSAGIARLSADLFSMVNALDSSMALRRALTDTARSVEDKSVLANQLFKKSVADGSLALFTQMIALRWSSPKDLADVAERLAVEAQAACAEKDGELDALEAEIFIFAQSVVSNPELRALFADRSIVAGQPPKSVLVTSLLKGKATKSAIALICALVDHPRGRNIENGLEELSEVVSARRNRLIAHVTTATQLTSAQLDRLVKSLSQKVGNQVRVNVVVDKSVVGGLEVRFADELIDGTLATRLIQVDRDLASKSA</sequence>